<protein>
    <recommendedName>
        <fullName evidence="10">Transporter</fullName>
    </recommendedName>
</protein>
<feature type="transmembrane region" description="Helical" evidence="7">
    <location>
        <begin position="131"/>
        <end position="150"/>
    </location>
</feature>
<keyword evidence="6 7" id="KW-0472">Membrane</keyword>
<feature type="transmembrane region" description="Helical" evidence="7">
    <location>
        <begin position="6"/>
        <end position="25"/>
    </location>
</feature>
<feature type="transmembrane region" description="Helical" evidence="7">
    <location>
        <begin position="66"/>
        <end position="84"/>
    </location>
</feature>
<evidence type="ECO:0000256" key="5">
    <source>
        <dbReference type="ARBA" id="ARBA00022989"/>
    </source>
</evidence>
<dbReference type="GO" id="GO:0016020">
    <property type="term" value="C:membrane"/>
    <property type="evidence" value="ECO:0007669"/>
    <property type="project" value="UniProtKB-SubCell"/>
</dbReference>
<dbReference type="Proteomes" id="UP000184241">
    <property type="component" value="Unassembled WGS sequence"/>
</dbReference>
<evidence type="ECO:0000256" key="3">
    <source>
        <dbReference type="ARBA" id="ARBA00022475"/>
    </source>
</evidence>
<evidence type="ECO:0000313" key="8">
    <source>
        <dbReference type="EMBL" id="SHI26055.1"/>
    </source>
</evidence>
<reference evidence="8 9" key="1">
    <citation type="submission" date="2016-11" db="EMBL/GenBank/DDBJ databases">
        <authorList>
            <person name="Jaros S."/>
            <person name="Januszkiewicz K."/>
            <person name="Wedrychowicz H."/>
        </authorList>
    </citation>
    <scope>NUCLEOTIDE SEQUENCE [LARGE SCALE GENOMIC DNA]</scope>
    <source>
        <strain evidence="8 9">DSM 6191</strain>
    </source>
</reference>
<name>A0A1M5ZNT1_9CLOT</name>
<feature type="transmembrane region" description="Helical" evidence="7">
    <location>
        <begin position="295"/>
        <end position="318"/>
    </location>
</feature>
<dbReference type="RefSeq" id="WP_073021034.1">
    <property type="nucleotide sequence ID" value="NZ_FQXU01000010.1"/>
</dbReference>
<evidence type="ECO:0000256" key="7">
    <source>
        <dbReference type="SAM" id="Phobius"/>
    </source>
</evidence>
<evidence type="ECO:0000256" key="2">
    <source>
        <dbReference type="ARBA" id="ARBA00022448"/>
    </source>
</evidence>
<evidence type="ECO:0000256" key="6">
    <source>
        <dbReference type="ARBA" id="ARBA00023136"/>
    </source>
</evidence>
<dbReference type="AlphaFoldDB" id="A0A1M5ZNT1"/>
<evidence type="ECO:0000313" key="9">
    <source>
        <dbReference type="Proteomes" id="UP000184241"/>
    </source>
</evidence>
<gene>
    <name evidence="8" type="ORF">SAMN02745941_03192</name>
</gene>
<dbReference type="EMBL" id="FQXU01000010">
    <property type="protein sequence ID" value="SHI26055.1"/>
    <property type="molecule type" value="Genomic_DNA"/>
</dbReference>
<keyword evidence="4 7" id="KW-0812">Transmembrane</keyword>
<comment type="subcellular location">
    <subcellularLocation>
        <location evidence="1">Membrane</location>
        <topology evidence="1">Multi-pass membrane protein</topology>
    </subcellularLocation>
</comment>
<feature type="transmembrane region" description="Helical" evidence="7">
    <location>
        <begin position="37"/>
        <end position="54"/>
    </location>
</feature>
<dbReference type="Pfam" id="PF03547">
    <property type="entry name" value="Mem_trans"/>
    <property type="match status" value="2"/>
</dbReference>
<dbReference type="InterPro" id="IPR004776">
    <property type="entry name" value="Mem_transp_PIN-like"/>
</dbReference>
<feature type="transmembrane region" description="Helical" evidence="7">
    <location>
        <begin position="234"/>
        <end position="256"/>
    </location>
</feature>
<accession>A0A1M5ZNT1</accession>
<keyword evidence="5 7" id="KW-1133">Transmembrane helix</keyword>
<feature type="transmembrane region" description="Helical" evidence="7">
    <location>
        <begin position="262"/>
        <end position="283"/>
    </location>
</feature>
<proteinExistence type="predicted"/>
<evidence type="ECO:0000256" key="4">
    <source>
        <dbReference type="ARBA" id="ARBA00022692"/>
    </source>
</evidence>
<keyword evidence="2" id="KW-0813">Transport</keyword>
<dbReference type="PANTHER" id="PTHR36838">
    <property type="entry name" value="AUXIN EFFLUX CARRIER FAMILY PROTEIN"/>
    <property type="match status" value="1"/>
</dbReference>
<organism evidence="8 9">
    <name type="scientific">Clostridium intestinale DSM 6191</name>
    <dbReference type="NCBI Taxonomy" id="1121320"/>
    <lineage>
        <taxon>Bacteria</taxon>
        <taxon>Bacillati</taxon>
        <taxon>Bacillota</taxon>
        <taxon>Clostridia</taxon>
        <taxon>Eubacteriales</taxon>
        <taxon>Clostridiaceae</taxon>
        <taxon>Clostridium</taxon>
    </lineage>
</organism>
<keyword evidence="3" id="KW-1003">Cell membrane</keyword>
<feature type="transmembrane region" description="Helical" evidence="7">
    <location>
        <begin position="96"/>
        <end position="125"/>
    </location>
</feature>
<evidence type="ECO:0008006" key="10">
    <source>
        <dbReference type="Google" id="ProtNLM"/>
    </source>
</evidence>
<evidence type="ECO:0000256" key="1">
    <source>
        <dbReference type="ARBA" id="ARBA00004141"/>
    </source>
</evidence>
<dbReference type="GO" id="GO:0055085">
    <property type="term" value="P:transmembrane transport"/>
    <property type="evidence" value="ECO:0007669"/>
    <property type="project" value="InterPro"/>
</dbReference>
<dbReference type="PANTHER" id="PTHR36838:SF1">
    <property type="entry name" value="SLR1864 PROTEIN"/>
    <property type="match status" value="1"/>
</dbReference>
<sequence>MSIFLYILSNNIIPIFFLIILGYILSKKFNFDINTLSKINIYLYMPFFIFTQIYSTKMPDNMGRVLLFVIILAVFNSIVSSLVAKIRKYDEGFKNAFINSIIFYNSGNIGIPLITLVFSSAPFIVDGQTPYLTAALTTQIVVLIVQNISTNTVGFYNAGKGSMHWKDSVKSIFRMPAIYAIPTAFLLKLVPYNLENFPLWPAFNYLKEGLISIALITLGAQLAKTKFAFNNKEVYISSFVRLIGGPIIALIILKFINITGVSAQTLMISSALPTAVNTALIAVERKNHPDFASQAVMVATLSSAVTLVLVVYISRIIFPV</sequence>